<dbReference type="PANTHER" id="PTHR34229">
    <property type="entry name" value="METAL TRANSPORT PROTEIN HI_1621-RELATED"/>
    <property type="match status" value="1"/>
</dbReference>
<dbReference type="Proteomes" id="UP001208689">
    <property type="component" value="Chromosome"/>
</dbReference>
<dbReference type="Gene3D" id="1.10.1760.20">
    <property type="match status" value="1"/>
</dbReference>
<accession>A0ABY6HP53</accession>
<gene>
    <name evidence="8" type="ORF">NEF87_000952</name>
</gene>
<keyword evidence="2" id="KW-0813">Transport</keyword>
<evidence type="ECO:0000313" key="9">
    <source>
        <dbReference type="Proteomes" id="UP001208689"/>
    </source>
</evidence>
<name>A0ABY6HP53_9ARCH</name>
<dbReference type="EMBL" id="CP104013">
    <property type="protein sequence ID" value="UYP44667.1"/>
    <property type="molecule type" value="Genomic_DNA"/>
</dbReference>
<dbReference type="PANTHER" id="PTHR34229:SF1">
    <property type="entry name" value="METAL TRANSPORT PROTEIN HI_1621-RELATED"/>
    <property type="match status" value="1"/>
</dbReference>
<evidence type="ECO:0000256" key="2">
    <source>
        <dbReference type="ARBA" id="ARBA00022448"/>
    </source>
</evidence>
<feature type="transmembrane region" description="Helical" evidence="7">
    <location>
        <begin position="40"/>
        <end position="61"/>
    </location>
</feature>
<organism evidence="8 9">
    <name type="scientific">Candidatus Lokiarchaeum ossiferum</name>
    <dbReference type="NCBI Taxonomy" id="2951803"/>
    <lineage>
        <taxon>Archaea</taxon>
        <taxon>Promethearchaeati</taxon>
        <taxon>Promethearchaeota</taxon>
        <taxon>Promethearchaeia</taxon>
        <taxon>Promethearchaeales</taxon>
        <taxon>Promethearchaeaceae</taxon>
        <taxon>Candidatus Lokiarchaeum</taxon>
    </lineage>
</organism>
<feature type="transmembrane region" description="Helical" evidence="7">
    <location>
        <begin position="144"/>
        <end position="167"/>
    </location>
</feature>
<evidence type="ECO:0000256" key="3">
    <source>
        <dbReference type="ARBA" id="ARBA00022475"/>
    </source>
</evidence>
<evidence type="ECO:0000313" key="8">
    <source>
        <dbReference type="EMBL" id="UYP44667.1"/>
    </source>
</evidence>
<comment type="subcellular location">
    <subcellularLocation>
        <location evidence="1">Cell membrane</location>
        <topology evidence="1">Multi-pass membrane protein</topology>
    </subcellularLocation>
</comment>
<proteinExistence type="predicted"/>
<sequence length="224" mass="24477">MHIPEGLLDLWIVIPLWIVTIGYGSLSLFKIKKTIKEDQIAIISVITAMVFALQMLNFPIAAGTSGHFLGFILMAILISPSAAFIMISVVLIIQAFIFADGGIIALGANIFNMGIATLPGYFAYWSIRKKSKANTEDKKYTQNLLIATFVGAYISVVLAATICGIEVGLSSSFPFGLKYTVPTMLGYHLLIALGEGLITTVIVAFFHKYAPEYLPNFEETLIWS</sequence>
<protein>
    <submittedName>
        <fullName evidence="8">Cobalt transport protein CbiM</fullName>
    </submittedName>
</protein>
<feature type="transmembrane region" description="Helical" evidence="7">
    <location>
        <begin position="187"/>
        <end position="206"/>
    </location>
</feature>
<feature type="transmembrane region" description="Helical" evidence="7">
    <location>
        <begin position="103"/>
        <end position="124"/>
    </location>
</feature>
<dbReference type="InterPro" id="IPR002751">
    <property type="entry name" value="CbiM/NikMN"/>
</dbReference>
<feature type="transmembrane region" description="Helical" evidence="7">
    <location>
        <begin position="7"/>
        <end position="28"/>
    </location>
</feature>
<keyword evidence="9" id="KW-1185">Reference proteome</keyword>
<evidence type="ECO:0000256" key="6">
    <source>
        <dbReference type="ARBA" id="ARBA00023136"/>
    </source>
</evidence>
<keyword evidence="3" id="KW-1003">Cell membrane</keyword>
<keyword evidence="4 7" id="KW-0812">Transmembrane</keyword>
<evidence type="ECO:0000256" key="7">
    <source>
        <dbReference type="SAM" id="Phobius"/>
    </source>
</evidence>
<evidence type="ECO:0000256" key="1">
    <source>
        <dbReference type="ARBA" id="ARBA00004651"/>
    </source>
</evidence>
<dbReference type="Pfam" id="PF01891">
    <property type="entry name" value="CbiM"/>
    <property type="match status" value="1"/>
</dbReference>
<evidence type="ECO:0000256" key="5">
    <source>
        <dbReference type="ARBA" id="ARBA00022989"/>
    </source>
</evidence>
<evidence type="ECO:0000256" key="4">
    <source>
        <dbReference type="ARBA" id="ARBA00022692"/>
    </source>
</evidence>
<keyword evidence="5 7" id="KW-1133">Transmembrane helix</keyword>
<reference evidence="8" key="1">
    <citation type="submission" date="2022-09" db="EMBL/GenBank/DDBJ databases">
        <title>Actin cytoskeleton and complex cell architecture in an #Asgard archaeon.</title>
        <authorList>
            <person name="Ponce Toledo R.I."/>
            <person name="Schleper C."/>
            <person name="Rodrigues Oliveira T."/>
            <person name="Wollweber F."/>
            <person name="Xu J."/>
            <person name="Rittmann S."/>
            <person name="Klingl A."/>
            <person name="Pilhofer M."/>
        </authorList>
    </citation>
    <scope>NUCLEOTIDE SEQUENCE</scope>
    <source>
        <strain evidence="8">B-35</strain>
    </source>
</reference>
<feature type="transmembrane region" description="Helical" evidence="7">
    <location>
        <begin position="68"/>
        <end position="97"/>
    </location>
</feature>
<keyword evidence="6 7" id="KW-0472">Membrane</keyword>